<dbReference type="Pfam" id="PF13673">
    <property type="entry name" value="Acetyltransf_10"/>
    <property type="match status" value="1"/>
</dbReference>
<evidence type="ECO:0000259" key="3">
    <source>
        <dbReference type="PROSITE" id="PS51186"/>
    </source>
</evidence>
<evidence type="ECO:0000256" key="1">
    <source>
        <dbReference type="ARBA" id="ARBA00022679"/>
    </source>
</evidence>
<dbReference type="InterPro" id="IPR016181">
    <property type="entry name" value="Acyl_CoA_acyltransferase"/>
</dbReference>
<dbReference type="SUPFAM" id="SSF55729">
    <property type="entry name" value="Acyl-CoA N-acyltransferases (Nat)"/>
    <property type="match status" value="1"/>
</dbReference>
<reference evidence="4" key="1">
    <citation type="journal article" date="2014" name="Front. Microbiol.">
        <title>High frequency of phylogenetically diverse reductive dehalogenase-homologous genes in deep subseafloor sedimentary metagenomes.</title>
        <authorList>
            <person name="Kawai M."/>
            <person name="Futagami T."/>
            <person name="Toyoda A."/>
            <person name="Takaki Y."/>
            <person name="Nishi S."/>
            <person name="Hori S."/>
            <person name="Arai W."/>
            <person name="Tsubouchi T."/>
            <person name="Morono Y."/>
            <person name="Uchiyama I."/>
            <person name="Ito T."/>
            <person name="Fujiyama A."/>
            <person name="Inagaki F."/>
            <person name="Takami H."/>
        </authorList>
    </citation>
    <scope>NUCLEOTIDE SEQUENCE</scope>
    <source>
        <strain evidence="4">Expedition CK06-06</strain>
    </source>
</reference>
<protein>
    <recommendedName>
        <fullName evidence="3">N-acetyltransferase domain-containing protein</fullName>
    </recommendedName>
</protein>
<feature type="non-terminal residue" evidence="4">
    <location>
        <position position="1"/>
    </location>
</feature>
<dbReference type="GO" id="GO:0016747">
    <property type="term" value="F:acyltransferase activity, transferring groups other than amino-acyl groups"/>
    <property type="evidence" value="ECO:0007669"/>
    <property type="project" value="InterPro"/>
</dbReference>
<evidence type="ECO:0000313" key="4">
    <source>
        <dbReference type="EMBL" id="GAH56167.1"/>
    </source>
</evidence>
<organism evidence="4">
    <name type="scientific">marine sediment metagenome</name>
    <dbReference type="NCBI Taxonomy" id="412755"/>
    <lineage>
        <taxon>unclassified sequences</taxon>
        <taxon>metagenomes</taxon>
        <taxon>ecological metagenomes</taxon>
    </lineage>
</organism>
<evidence type="ECO:0000256" key="2">
    <source>
        <dbReference type="ARBA" id="ARBA00023315"/>
    </source>
</evidence>
<proteinExistence type="predicted"/>
<keyword evidence="1" id="KW-0808">Transferase</keyword>
<dbReference type="AlphaFoldDB" id="X1GG22"/>
<dbReference type="CDD" id="cd04301">
    <property type="entry name" value="NAT_SF"/>
    <property type="match status" value="1"/>
</dbReference>
<dbReference type="PROSITE" id="PS51186">
    <property type="entry name" value="GNAT"/>
    <property type="match status" value="1"/>
</dbReference>
<gene>
    <name evidence="4" type="ORF">S03H2_40379</name>
</gene>
<dbReference type="PANTHER" id="PTHR43800:SF1">
    <property type="entry name" value="PEPTIDYL-LYSINE N-ACETYLTRANSFERASE YJAB"/>
    <property type="match status" value="1"/>
</dbReference>
<feature type="domain" description="N-acetyltransferase" evidence="3">
    <location>
        <begin position="1"/>
        <end position="131"/>
    </location>
</feature>
<sequence length="146" mass="16734">INDAAQAYKGVIPDDRWKEPYMSAKELGDEIDSGVDFFGLEEEGIIIGVMGIQELKEVTLIRHTYVLTEHQRRGVGSKLLQYLINLAEGPEILVGTWKAASWAIQFYEAYGFTLVSSHEKDRLLRKHWNIPERQVETSVILRFKRG</sequence>
<dbReference type="EMBL" id="BARU01025030">
    <property type="protein sequence ID" value="GAH56167.1"/>
    <property type="molecule type" value="Genomic_DNA"/>
</dbReference>
<dbReference type="InterPro" id="IPR000182">
    <property type="entry name" value="GNAT_dom"/>
</dbReference>
<comment type="caution">
    <text evidence="4">The sequence shown here is derived from an EMBL/GenBank/DDBJ whole genome shotgun (WGS) entry which is preliminary data.</text>
</comment>
<keyword evidence="2" id="KW-0012">Acyltransferase</keyword>
<name>X1GG22_9ZZZZ</name>
<dbReference type="PANTHER" id="PTHR43800">
    <property type="entry name" value="PEPTIDYL-LYSINE N-ACETYLTRANSFERASE YJAB"/>
    <property type="match status" value="1"/>
</dbReference>
<dbReference type="Gene3D" id="3.40.630.30">
    <property type="match status" value="1"/>
</dbReference>
<accession>X1GG22</accession>